<accession>A0ABU0J3K5</accession>
<evidence type="ECO:0000313" key="2">
    <source>
        <dbReference type="Proteomes" id="UP001242480"/>
    </source>
</evidence>
<evidence type="ECO:0000313" key="1">
    <source>
        <dbReference type="EMBL" id="MDQ0467879.1"/>
    </source>
</evidence>
<dbReference type="EMBL" id="JAUSVX010000001">
    <property type="protein sequence ID" value="MDQ0467879.1"/>
    <property type="molecule type" value="Genomic_DNA"/>
</dbReference>
<keyword evidence="2" id="KW-1185">Reference proteome</keyword>
<comment type="caution">
    <text evidence="1">The sequence shown here is derived from an EMBL/GenBank/DDBJ whole genome shotgun (WGS) entry which is preliminary data.</text>
</comment>
<dbReference type="Proteomes" id="UP001242480">
    <property type="component" value="Unassembled WGS sequence"/>
</dbReference>
<gene>
    <name evidence="1" type="ORF">QO011_000874</name>
</gene>
<organism evidence="1 2">
    <name type="scientific">Labrys wisconsinensis</name>
    <dbReference type="NCBI Taxonomy" id="425677"/>
    <lineage>
        <taxon>Bacteria</taxon>
        <taxon>Pseudomonadati</taxon>
        <taxon>Pseudomonadota</taxon>
        <taxon>Alphaproteobacteria</taxon>
        <taxon>Hyphomicrobiales</taxon>
        <taxon>Xanthobacteraceae</taxon>
        <taxon>Labrys</taxon>
    </lineage>
</organism>
<reference evidence="1 2" key="1">
    <citation type="submission" date="2023-07" db="EMBL/GenBank/DDBJ databases">
        <title>Genomic Encyclopedia of Type Strains, Phase IV (KMG-IV): sequencing the most valuable type-strain genomes for metagenomic binning, comparative biology and taxonomic classification.</title>
        <authorList>
            <person name="Goeker M."/>
        </authorList>
    </citation>
    <scope>NUCLEOTIDE SEQUENCE [LARGE SCALE GENOMIC DNA]</scope>
    <source>
        <strain evidence="1 2">DSM 19619</strain>
    </source>
</reference>
<dbReference type="RefSeq" id="WP_307268165.1">
    <property type="nucleotide sequence ID" value="NZ_JAUSVX010000001.1"/>
</dbReference>
<protein>
    <submittedName>
        <fullName evidence="1">Uncharacterized protein</fullName>
    </submittedName>
</protein>
<name>A0ABU0J3K5_9HYPH</name>
<proteinExistence type="predicted"/>
<sequence length="151" mass="17067">MPRYPSDIDAMWIASDSLGQVGSFVTGGQGPIPISLIERGEEFIGGIEASLFDLPICCDSILANEFGMADDFIDLATRGFFVFDWSDVYRTQKHELNVYELKTIPIRPLLVQDLPKLLRDIAESNVIKSVEFQMSAQIDVNSCLRCMRREW</sequence>